<dbReference type="PROSITE" id="PS50110">
    <property type="entry name" value="RESPONSE_REGULATORY"/>
    <property type="match status" value="1"/>
</dbReference>
<evidence type="ECO:0000259" key="5">
    <source>
        <dbReference type="PROSITE" id="PS50110"/>
    </source>
</evidence>
<dbReference type="SMART" id="SM00448">
    <property type="entry name" value="REC"/>
    <property type="match status" value="1"/>
</dbReference>
<evidence type="ECO:0000259" key="4">
    <source>
        <dbReference type="PROSITE" id="PS50043"/>
    </source>
</evidence>
<accession>A0ABN2XX81</accession>
<dbReference type="SUPFAM" id="SSF46894">
    <property type="entry name" value="C-terminal effector domain of the bipartite response regulators"/>
    <property type="match status" value="1"/>
</dbReference>
<gene>
    <name evidence="6" type="ORF">GCM10009843_11560</name>
</gene>
<dbReference type="InterPro" id="IPR058245">
    <property type="entry name" value="NreC/VraR/RcsB-like_REC"/>
</dbReference>
<dbReference type="Proteomes" id="UP001500575">
    <property type="component" value="Unassembled WGS sequence"/>
</dbReference>
<name>A0ABN2XX81_9ACTN</name>
<dbReference type="Pfam" id="PF00072">
    <property type="entry name" value="Response_reg"/>
    <property type="match status" value="1"/>
</dbReference>
<proteinExistence type="predicted"/>
<reference evidence="6 7" key="1">
    <citation type="journal article" date="2019" name="Int. J. Syst. Evol. Microbiol.">
        <title>The Global Catalogue of Microorganisms (GCM) 10K type strain sequencing project: providing services to taxonomists for standard genome sequencing and annotation.</title>
        <authorList>
            <consortium name="The Broad Institute Genomics Platform"/>
            <consortium name="The Broad Institute Genome Sequencing Center for Infectious Disease"/>
            <person name="Wu L."/>
            <person name="Ma J."/>
        </authorList>
    </citation>
    <scope>NUCLEOTIDE SEQUENCE [LARGE SCALE GENOMIC DNA]</scope>
    <source>
        <strain evidence="6 7">JCM 16021</strain>
    </source>
</reference>
<organism evidence="6 7">
    <name type="scientific">Nocardioides bigeumensis</name>
    <dbReference type="NCBI Taxonomy" id="433657"/>
    <lineage>
        <taxon>Bacteria</taxon>
        <taxon>Bacillati</taxon>
        <taxon>Actinomycetota</taxon>
        <taxon>Actinomycetes</taxon>
        <taxon>Propionibacteriales</taxon>
        <taxon>Nocardioidaceae</taxon>
        <taxon>Nocardioides</taxon>
    </lineage>
</organism>
<protein>
    <submittedName>
        <fullName evidence="6">Response regulator transcription factor</fullName>
    </submittedName>
</protein>
<dbReference type="SUPFAM" id="SSF52172">
    <property type="entry name" value="CheY-like"/>
    <property type="match status" value="1"/>
</dbReference>
<feature type="domain" description="Response regulatory" evidence="5">
    <location>
        <begin position="7"/>
        <end position="122"/>
    </location>
</feature>
<dbReference type="InterPro" id="IPR011006">
    <property type="entry name" value="CheY-like_superfamily"/>
</dbReference>
<dbReference type="SMART" id="SM00421">
    <property type="entry name" value="HTH_LUXR"/>
    <property type="match status" value="1"/>
</dbReference>
<evidence type="ECO:0000313" key="7">
    <source>
        <dbReference type="Proteomes" id="UP001500575"/>
    </source>
</evidence>
<keyword evidence="1 3" id="KW-0597">Phosphoprotein</keyword>
<sequence length="224" mass="23650">MTDERIRVVVVDDHAVVRRGLEQLLAVATDIDVVGTAGDGAQAVEVVRNVRPHVVLMDLQMPGVDGVEATRSIVAEALADVLVLTSFSDSERIVAALDAGAVGYLLKDADPEDVLAGIRSVREGGSPIHPRAARQLLGARASAADLSATSASLTAREAEVIELVRHGLANKQIARRLGISERTVKAHLTSAFAAIGVADRTQAALWAERRTLPPGMVDHDDGHD</sequence>
<dbReference type="EMBL" id="BAAAQQ010000002">
    <property type="protein sequence ID" value="GAA2119065.1"/>
    <property type="molecule type" value="Genomic_DNA"/>
</dbReference>
<dbReference type="PANTHER" id="PTHR43214">
    <property type="entry name" value="TWO-COMPONENT RESPONSE REGULATOR"/>
    <property type="match status" value="1"/>
</dbReference>
<feature type="modified residue" description="4-aspartylphosphate" evidence="3">
    <location>
        <position position="58"/>
    </location>
</feature>
<dbReference type="InterPro" id="IPR016032">
    <property type="entry name" value="Sig_transdc_resp-reg_C-effctor"/>
</dbReference>
<dbReference type="CDD" id="cd17535">
    <property type="entry name" value="REC_NarL-like"/>
    <property type="match status" value="1"/>
</dbReference>
<dbReference type="Pfam" id="PF00196">
    <property type="entry name" value="GerE"/>
    <property type="match status" value="1"/>
</dbReference>
<dbReference type="RefSeq" id="WP_344302688.1">
    <property type="nucleotide sequence ID" value="NZ_BAAAQQ010000002.1"/>
</dbReference>
<keyword evidence="7" id="KW-1185">Reference proteome</keyword>
<dbReference type="PANTHER" id="PTHR43214:SF43">
    <property type="entry name" value="TWO-COMPONENT RESPONSE REGULATOR"/>
    <property type="match status" value="1"/>
</dbReference>
<feature type="domain" description="HTH luxR-type" evidence="4">
    <location>
        <begin position="146"/>
        <end position="211"/>
    </location>
</feature>
<dbReference type="PRINTS" id="PR00038">
    <property type="entry name" value="HTHLUXR"/>
</dbReference>
<comment type="caution">
    <text evidence="6">The sequence shown here is derived from an EMBL/GenBank/DDBJ whole genome shotgun (WGS) entry which is preliminary data.</text>
</comment>
<dbReference type="InterPro" id="IPR000792">
    <property type="entry name" value="Tscrpt_reg_LuxR_C"/>
</dbReference>
<keyword evidence="2" id="KW-0238">DNA-binding</keyword>
<evidence type="ECO:0000256" key="3">
    <source>
        <dbReference type="PROSITE-ProRule" id="PRU00169"/>
    </source>
</evidence>
<evidence type="ECO:0000256" key="2">
    <source>
        <dbReference type="ARBA" id="ARBA00023125"/>
    </source>
</evidence>
<dbReference type="PROSITE" id="PS50043">
    <property type="entry name" value="HTH_LUXR_2"/>
    <property type="match status" value="1"/>
</dbReference>
<evidence type="ECO:0000313" key="6">
    <source>
        <dbReference type="EMBL" id="GAA2119065.1"/>
    </source>
</evidence>
<dbReference type="InterPro" id="IPR039420">
    <property type="entry name" value="WalR-like"/>
</dbReference>
<dbReference type="CDD" id="cd06170">
    <property type="entry name" value="LuxR_C_like"/>
    <property type="match status" value="1"/>
</dbReference>
<dbReference type="Gene3D" id="3.40.50.2300">
    <property type="match status" value="1"/>
</dbReference>
<evidence type="ECO:0000256" key="1">
    <source>
        <dbReference type="ARBA" id="ARBA00022553"/>
    </source>
</evidence>
<dbReference type="InterPro" id="IPR001789">
    <property type="entry name" value="Sig_transdc_resp-reg_receiver"/>
</dbReference>